<dbReference type="InterPro" id="IPR025159">
    <property type="entry name" value="AbiEi_N"/>
</dbReference>
<dbReference type="Proteomes" id="UP000466187">
    <property type="component" value="Chromosome"/>
</dbReference>
<dbReference type="SUPFAM" id="SSF52980">
    <property type="entry name" value="Restriction endonuclease-like"/>
    <property type="match status" value="1"/>
</dbReference>
<evidence type="ECO:0000313" key="3">
    <source>
        <dbReference type="Proteomes" id="UP000466187"/>
    </source>
</evidence>
<dbReference type="EMBL" id="AP022608">
    <property type="protein sequence ID" value="BBZ21365.1"/>
    <property type="molecule type" value="Genomic_DNA"/>
</dbReference>
<gene>
    <name evidence="2" type="ORF">MGAD_57000</name>
</gene>
<sequence>MRLLDGGYPQRVAPRLSRTCTALDDRLVRPDDLFASQGGLATTKQLLTAMSYRTLRRRIRDGKVIRVWHGVYADHPPEVIDRLAALDLVSGRSIVACMHTAAELHGFGTEVDGRIHILDPGVRMRPSSALMVHQRIGAPLKRIHDRLATAPAWTAVEIARTLQRPRALAALDAALFKRCCTLPELCMAIDEQNGRRGIVGIRELIRNVDGRSESPLESEARLVFIDGGLPAPEVQYEIVDRCGKLWRVDFAWPEAKLVAEYESMEWHATAEALRHDRMKVARLQECGWMSIPVVVDDVRRHPKELVARIATHLNQRTSLAG</sequence>
<dbReference type="AlphaFoldDB" id="A0A7I7WX03"/>
<protein>
    <recommendedName>
        <fullName evidence="1">AbiEi antitoxin N-terminal domain-containing protein</fullName>
    </recommendedName>
</protein>
<reference evidence="2 3" key="1">
    <citation type="journal article" date="2019" name="Emerg. Microbes Infect.">
        <title>Comprehensive subspecies identification of 175 nontuberculous mycobacteria species based on 7547 genomic profiles.</title>
        <authorList>
            <person name="Matsumoto Y."/>
            <person name="Kinjo T."/>
            <person name="Motooka D."/>
            <person name="Nabeya D."/>
            <person name="Jung N."/>
            <person name="Uechi K."/>
            <person name="Horii T."/>
            <person name="Iida T."/>
            <person name="Fujita J."/>
            <person name="Nakamura S."/>
        </authorList>
    </citation>
    <scope>NUCLEOTIDE SEQUENCE [LARGE SCALE GENOMIC DNA]</scope>
    <source>
        <strain evidence="2 3">JCM 12688</strain>
    </source>
</reference>
<proteinExistence type="predicted"/>
<evidence type="ECO:0000313" key="2">
    <source>
        <dbReference type="EMBL" id="BBZ21365.1"/>
    </source>
</evidence>
<organism evidence="2 3">
    <name type="scientific">Mycolicibacterium gadium</name>
    <name type="common">Mycobacterium gadium</name>
    <dbReference type="NCBI Taxonomy" id="1794"/>
    <lineage>
        <taxon>Bacteria</taxon>
        <taxon>Bacillati</taxon>
        <taxon>Actinomycetota</taxon>
        <taxon>Actinomycetes</taxon>
        <taxon>Mycobacteriales</taxon>
        <taxon>Mycobacteriaceae</taxon>
        <taxon>Mycolicibacterium</taxon>
    </lineage>
</organism>
<dbReference type="InterPro" id="IPR011335">
    <property type="entry name" value="Restrct_endonuc-II-like"/>
</dbReference>
<accession>A0A7I7WX03</accession>
<dbReference type="Pfam" id="PF13338">
    <property type="entry name" value="AbiEi_4"/>
    <property type="match status" value="1"/>
</dbReference>
<feature type="domain" description="AbiEi antitoxin N-terminal" evidence="1">
    <location>
        <begin position="30"/>
        <end position="73"/>
    </location>
</feature>
<dbReference type="KEGG" id="mgad:MGAD_57000"/>
<name>A0A7I7WX03_MYCGU</name>
<evidence type="ECO:0000259" key="1">
    <source>
        <dbReference type="Pfam" id="PF13338"/>
    </source>
</evidence>
<dbReference type="Gene3D" id="3.40.960.10">
    <property type="entry name" value="VSR Endonuclease"/>
    <property type="match status" value="1"/>
</dbReference>